<dbReference type="InterPro" id="IPR058240">
    <property type="entry name" value="rSAM_sf"/>
</dbReference>
<evidence type="ECO:0000256" key="3">
    <source>
        <dbReference type="ARBA" id="ARBA00006804"/>
    </source>
</evidence>
<reference evidence="12 13" key="1">
    <citation type="journal article" date="2011" name="Stand. Genomic Sci.">
        <title>Complete genome sequence of the hyperthermophilic chemolithoautotroph Pyrolobus fumarii type strain (1A).</title>
        <authorList>
            <person name="Anderson I."/>
            <person name="Goker M."/>
            <person name="Nolan M."/>
            <person name="Lucas S."/>
            <person name="Hammon N."/>
            <person name="Deshpande S."/>
            <person name="Cheng J.F."/>
            <person name="Tapia R."/>
            <person name="Han C."/>
            <person name="Goodwin L."/>
            <person name="Pitluck S."/>
            <person name="Huntemann M."/>
            <person name="Liolios K."/>
            <person name="Ivanova N."/>
            <person name="Pagani I."/>
            <person name="Mavromatis K."/>
            <person name="Ovchinikova G."/>
            <person name="Pati A."/>
            <person name="Chen A."/>
            <person name="Palaniappan K."/>
            <person name="Land M."/>
            <person name="Hauser L."/>
            <person name="Brambilla E.M."/>
            <person name="Huber H."/>
            <person name="Yasawong M."/>
            <person name="Rohde M."/>
            <person name="Spring S."/>
            <person name="Abt B."/>
            <person name="Sikorski J."/>
            <person name="Wirth R."/>
            <person name="Detter J.C."/>
            <person name="Woyke T."/>
            <person name="Bristow J."/>
            <person name="Eisen J.A."/>
            <person name="Markowitz V."/>
            <person name="Hugenholtz P."/>
            <person name="Kyrpides N.C."/>
            <person name="Klenk H.P."/>
            <person name="Lapidus A."/>
        </authorList>
    </citation>
    <scope>NUCLEOTIDE SEQUENCE [LARGE SCALE GENOMIC DNA]</scope>
    <source>
        <strain evidence="13">DSM 11204 / 1A</strain>
    </source>
</reference>
<keyword evidence="10" id="KW-0456">Lyase</keyword>
<feature type="domain" description="Radical SAM core" evidence="11">
    <location>
        <begin position="29"/>
        <end position="249"/>
    </location>
</feature>
<dbReference type="PROSITE" id="PS51918">
    <property type="entry name" value="RADICAL_SAM"/>
    <property type="match status" value="1"/>
</dbReference>
<evidence type="ECO:0000256" key="8">
    <source>
        <dbReference type="ARBA" id="ARBA00023014"/>
    </source>
</evidence>
<evidence type="ECO:0000256" key="6">
    <source>
        <dbReference type="ARBA" id="ARBA00022723"/>
    </source>
</evidence>
<evidence type="ECO:0000256" key="5">
    <source>
        <dbReference type="ARBA" id="ARBA00022691"/>
    </source>
</evidence>
<gene>
    <name evidence="12" type="ordered locus">Pyrfu_0759</name>
</gene>
<dbReference type="GO" id="GO:0046872">
    <property type="term" value="F:metal ion binding"/>
    <property type="evidence" value="ECO:0007669"/>
    <property type="project" value="UniProtKB-KW"/>
</dbReference>
<comment type="cofactor">
    <cofactor evidence="1">
        <name>[4Fe-4S] cluster</name>
        <dbReference type="ChEBI" id="CHEBI:49883"/>
    </cofactor>
</comment>
<dbReference type="eggNOG" id="arCOG05120">
    <property type="taxonomic scope" value="Archaea"/>
</dbReference>
<evidence type="ECO:0000256" key="7">
    <source>
        <dbReference type="ARBA" id="ARBA00023004"/>
    </source>
</evidence>
<dbReference type="KEGG" id="pfm:Pyrfu_0759"/>
<dbReference type="GO" id="GO:0016829">
    <property type="term" value="F:lyase activity"/>
    <property type="evidence" value="ECO:0007669"/>
    <property type="project" value="UniProtKB-KW"/>
</dbReference>
<dbReference type="InterPro" id="IPR007197">
    <property type="entry name" value="rSAM"/>
</dbReference>
<keyword evidence="6" id="KW-0479">Metal-binding</keyword>
<evidence type="ECO:0000313" key="12">
    <source>
        <dbReference type="EMBL" id="AEM38628.1"/>
    </source>
</evidence>
<evidence type="ECO:0000256" key="2">
    <source>
        <dbReference type="ARBA" id="ARBA00005155"/>
    </source>
</evidence>
<keyword evidence="5" id="KW-0949">S-adenosyl-L-methionine</keyword>
<dbReference type="STRING" id="694429.Pyrfu_0759"/>
<keyword evidence="7" id="KW-0408">Iron</keyword>
<dbReference type="Proteomes" id="UP000001037">
    <property type="component" value="Chromosome"/>
</dbReference>
<dbReference type="EMBL" id="CP002838">
    <property type="protein sequence ID" value="AEM38628.1"/>
    <property type="molecule type" value="Genomic_DNA"/>
</dbReference>
<dbReference type="Pfam" id="PF04055">
    <property type="entry name" value="Radical_SAM"/>
    <property type="match status" value="1"/>
</dbReference>
<accession>G0EDE3</accession>
<evidence type="ECO:0000313" key="13">
    <source>
        <dbReference type="Proteomes" id="UP000001037"/>
    </source>
</evidence>
<evidence type="ECO:0000256" key="10">
    <source>
        <dbReference type="ARBA" id="ARBA00023239"/>
    </source>
</evidence>
<dbReference type="Gene3D" id="3.20.20.70">
    <property type="entry name" value="Aldolase class I"/>
    <property type="match status" value="1"/>
</dbReference>
<sequence length="249" mass="28359">MSEPGYDPVKLAKDIEHIVVRGLARKYYRVARATRFYGGSAAADCVGCNLRCAFCWSGVPRDKPNEVGRFYEPEEVYEALARTAEKHHFRYVRVSGNEPTIGWQHLIRLLELFEQDGRFIFILETNGILIGADRSKARELAKFTILHVRVSLKGCNEKQFHRLTGAKPSAFKLQIQALKNLSDYNVPHHPAVMATFCSRESLLQLATRLASEVGPWETANLELETLILYPHVERRLKEARLWPPGPISE</sequence>
<dbReference type="GO" id="GO:0051539">
    <property type="term" value="F:4 iron, 4 sulfur cluster binding"/>
    <property type="evidence" value="ECO:0007669"/>
    <property type="project" value="UniProtKB-KW"/>
</dbReference>
<evidence type="ECO:0000259" key="11">
    <source>
        <dbReference type="PROSITE" id="PS51918"/>
    </source>
</evidence>
<dbReference type="PANTHER" id="PTHR43787">
    <property type="entry name" value="FEMO COFACTOR BIOSYNTHESIS PROTEIN NIFB-RELATED"/>
    <property type="match status" value="1"/>
</dbReference>
<evidence type="ECO:0000256" key="4">
    <source>
        <dbReference type="ARBA" id="ARBA00022485"/>
    </source>
</evidence>
<dbReference type="SFLD" id="SFLDS00029">
    <property type="entry name" value="Radical_SAM"/>
    <property type="match status" value="1"/>
</dbReference>
<organism evidence="12 13">
    <name type="scientific">Pyrolobus fumarii (strain DSM 11204 / 1A)</name>
    <dbReference type="NCBI Taxonomy" id="694429"/>
    <lineage>
        <taxon>Archaea</taxon>
        <taxon>Thermoproteota</taxon>
        <taxon>Thermoprotei</taxon>
        <taxon>Desulfurococcales</taxon>
        <taxon>Pyrodictiaceae</taxon>
        <taxon>Pyrolobus</taxon>
    </lineage>
</organism>
<keyword evidence="8" id="KW-0411">Iron-sulfur</keyword>
<keyword evidence="9" id="KW-0535">Nitrogen fixation</keyword>
<dbReference type="InParanoid" id="G0EDE3"/>
<keyword evidence="4" id="KW-0004">4Fe-4S</keyword>
<protein>
    <submittedName>
        <fullName evidence="12">Radical SAM domain protein</fullName>
    </submittedName>
</protein>
<dbReference type="CDD" id="cd01335">
    <property type="entry name" value="Radical_SAM"/>
    <property type="match status" value="1"/>
</dbReference>
<dbReference type="PANTHER" id="PTHR43787:SF13">
    <property type="entry name" value="FEMO COFACTOR BIOSYNTHESIS PROTEIN NIFB"/>
    <property type="match status" value="1"/>
</dbReference>
<comment type="pathway">
    <text evidence="2">Cofactor biosynthesis; Fe-Mo cofactor biosynthesis.</text>
</comment>
<keyword evidence="13" id="KW-1185">Reference proteome</keyword>
<dbReference type="SUPFAM" id="SSF102114">
    <property type="entry name" value="Radical SAM enzymes"/>
    <property type="match status" value="1"/>
</dbReference>
<dbReference type="InterPro" id="IPR013785">
    <property type="entry name" value="Aldolase_TIM"/>
</dbReference>
<name>G0EDE3_PYRF1</name>
<dbReference type="HOGENOM" id="CLU_1080107_0_0_2"/>
<dbReference type="SFLD" id="SFLDG01067">
    <property type="entry name" value="SPASM/twitch_domain_containing"/>
    <property type="match status" value="1"/>
</dbReference>
<evidence type="ECO:0000256" key="1">
    <source>
        <dbReference type="ARBA" id="ARBA00001966"/>
    </source>
</evidence>
<evidence type="ECO:0000256" key="9">
    <source>
        <dbReference type="ARBA" id="ARBA00023231"/>
    </source>
</evidence>
<proteinExistence type="inferred from homology"/>
<dbReference type="AlphaFoldDB" id="G0EDE3"/>
<comment type="similarity">
    <text evidence="3">Belongs to the radical SAM superfamily. NifB family.</text>
</comment>